<comment type="caution">
    <text evidence="6">The sequence shown here is derived from an EMBL/GenBank/DDBJ whole genome shotgun (WGS) entry which is preliminary data.</text>
</comment>
<keyword evidence="1" id="KW-0479">Metal-binding</keyword>
<dbReference type="GO" id="GO:0005975">
    <property type="term" value="P:carbohydrate metabolic process"/>
    <property type="evidence" value="ECO:0007669"/>
    <property type="project" value="InterPro"/>
</dbReference>
<evidence type="ECO:0000313" key="6">
    <source>
        <dbReference type="EMBL" id="MCC2165568.1"/>
    </source>
</evidence>
<feature type="compositionally biased region" description="Low complexity" evidence="3">
    <location>
        <begin position="95"/>
        <end position="105"/>
    </location>
</feature>
<proteinExistence type="predicted"/>
<feature type="compositionally biased region" description="Basic and acidic residues" evidence="3">
    <location>
        <begin position="1"/>
        <end position="22"/>
    </location>
</feature>
<name>A0AAE3APP8_9FIRM</name>
<dbReference type="InterPro" id="IPR006637">
    <property type="entry name" value="ChW"/>
</dbReference>
<dbReference type="Proteomes" id="UP001198962">
    <property type="component" value="Unassembled WGS sequence"/>
</dbReference>
<dbReference type="PANTHER" id="PTHR10587:SF133">
    <property type="entry name" value="CHITIN DEACETYLASE 1-RELATED"/>
    <property type="match status" value="1"/>
</dbReference>
<evidence type="ECO:0000256" key="2">
    <source>
        <dbReference type="ARBA" id="ARBA00022801"/>
    </source>
</evidence>
<dbReference type="InterPro" id="IPR011330">
    <property type="entry name" value="Glyco_hydro/deAcase_b/a-brl"/>
</dbReference>
<protein>
    <submittedName>
        <fullName evidence="6">Polysaccharide deacetylase family protein</fullName>
    </submittedName>
</protein>
<keyword evidence="4" id="KW-1133">Transmembrane helix</keyword>
<dbReference type="GO" id="GO:0016810">
    <property type="term" value="F:hydrolase activity, acting on carbon-nitrogen (but not peptide) bonds"/>
    <property type="evidence" value="ECO:0007669"/>
    <property type="project" value="InterPro"/>
</dbReference>
<dbReference type="CDD" id="cd10954">
    <property type="entry name" value="CE4_CtAXE_like"/>
    <property type="match status" value="1"/>
</dbReference>
<dbReference type="AlphaFoldDB" id="A0AAE3APP8"/>
<dbReference type="GO" id="GO:0016020">
    <property type="term" value="C:membrane"/>
    <property type="evidence" value="ECO:0007669"/>
    <property type="project" value="TreeGrafter"/>
</dbReference>
<organism evidence="6 7">
    <name type="scientific">Brotaphodocola catenula</name>
    <dbReference type="NCBI Taxonomy" id="2885361"/>
    <lineage>
        <taxon>Bacteria</taxon>
        <taxon>Bacillati</taxon>
        <taxon>Bacillota</taxon>
        <taxon>Clostridia</taxon>
        <taxon>Lachnospirales</taxon>
        <taxon>Lachnospiraceae</taxon>
        <taxon>Brotaphodocola</taxon>
    </lineage>
</organism>
<dbReference type="RefSeq" id="WP_308451841.1">
    <property type="nucleotide sequence ID" value="NZ_JAJEPU010000041.1"/>
</dbReference>
<accession>A0AAE3APP8</accession>
<feature type="region of interest" description="Disordered" evidence="3">
    <location>
        <begin position="73"/>
        <end position="112"/>
    </location>
</feature>
<reference evidence="6" key="1">
    <citation type="submission" date="2021-10" db="EMBL/GenBank/DDBJ databases">
        <title>Anaerobic single-cell dispensing facilitates the cultivation of human gut bacteria.</title>
        <authorList>
            <person name="Afrizal A."/>
        </authorList>
    </citation>
    <scope>NUCLEOTIDE SEQUENCE</scope>
    <source>
        <strain evidence="6">CLA-AA-H274</strain>
    </source>
</reference>
<feature type="region of interest" description="Disordered" evidence="3">
    <location>
        <begin position="1"/>
        <end position="23"/>
    </location>
</feature>
<dbReference type="PROSITE" id="PS51677">
    <property type="entry name" value="NODB"/>
    <property type="match status" value="1"/>
</dbReference>
<dbReference type="Pfam" id="PF01522">
    <property type="entry name" value="Polysacc_deac_1"/>
    <property type="match status" value="1"/>
</dbReference>
<evidence type="ECO:0000256" key="3">
    <source>
        <dbReference type="SAM" id="MobiDB-lite"/>
    </source>
</evidence>
<dbReference type="InterPro" id="IPR050248">
    <property type="entry name" value="Polysacc_deacetylase_ArnD"/>
</dbReference>
<evidence type="ECO:0000313" key="7">
    <source>
        <dbReference type="Proteomes" id="UP001198962"/>
    </source>
</evidence>
<dbReference type="InterPro" id="IPR002509">
    <property type="entry name" value="NODB_dom"/>
</dbReference>
<dbReference type="Gene3D" id="3.20.20.370">
    <property type="entry name" value="Glycoside hydrolase/deacetylase"/>
    <property type="match status" value="1"/>
</dbReference>
<sequence length="466" mass="50260">MSEKRRDGGFSEEERRQIQARREHLRRQRIRRARRIRAMLVMAVILFCLAIGSVVMAVAGHFGKKASSDQVVSSGEVNASESDADSVSLDGAGAGAQDGQSGAEGQSEESGDGVSAIYGVSVSNIGWSRFFADNSYCMTPSDKYVTAFRATLNGQPYGMTGTVTYRANLSGTGWLDWVEDGNESGKADGNEPLEAIAMELTGQLAEQYDILYSVLQDNQWTDWMKNGEEVGAYGVGLPIQGIRISVAKKLADGNSYAGNIDPTKPMIALTYDDGPSSESTARILAKLKEYGGRATFFMVGRQVAKNMDVVKQMVAQGCEVGNHTYDHVAMTKEDQAGLTAQLEQNNHLISDACGITPVLMRPVGGAKSDAGMAAVGAISMPAILWSVDTLDWKTRDAQSTIQTILDNVKDGDIILMHDLYSATADASEVVIPELVNRGYQLVTVSELASYRGGMIPGKSYSQFRPK</sequence>
<dbReference type="PANTHER" id="PTHR10587">
    <property type="entry name" value="GLYCOSYL TRANSFERASE-RELATED"/>
    <property type="match status" value="1"/>
</dbReference>
<keyword evidence="4" id="KW-0472">Membrane</keyword>
<dbReference type="SMART" id="SM00728">
    <property type="entry name" value="ChW"/>
    <property type="match status" value="2"/>
</dbReference>
<keyword evidence="7" id="KW-1185">Reference proteome</keyword>
<dbReference type="SUPFAM" id="SSF88713">
    <property type="entry name" value="Glycoside hydrolase/deacetylase"/>
    <property type="match status" value="1"/>
</dbReference>
<evidence type="ECO:0000256" key="1">
    <source>
        <dbReference type="ARBA" id="ARBA00022723"/>
    </source>
</evidence>
<dbReference type="GO" id="GO:0046872">
    <property type="term" value="F:metal ion binding"/>
    <property type="evidence" value="ECO:0007669"/>
    <property type="project" value="UniProtKB-KW"/>
</dbReference>
<keyword evidence="4" id="KW-0812">Transmembrane</keyword>
<dbReference type="Pfam" id="PF07538">
    <property type="entry name" value="ChW"/>
    <property type="match status" value="1"/>
</dbReference>
<gene>
    <name evidence="6" type="ORF">LKD32_11920</name>
</gene>
<evidence type="ECO:0000259" key="5">
    <source>
        <dbReference type="PROSITE" id="PS51677"/>
    </source>
</evidence>
<evidence type="ECO:0000256" key="4">
    <source>
        <dbReference type="SAM" id="Phobius"/>
    </source>
</evidence>
<keyword evidence="2" id="KW-0378">Hydrolase</keyword>
<dbReference type="EMBL" id="JAJEPU010000041">
    <property type="protein sequence ID" value="MCC2165568.1"/>
    <property type="molecule type" value="Genomic_DNA"/>
</dbReference>
<feature type="transmembrane region" description="Helical" evidence="4">
    <location>
        <begin position="36"/>
        <end position="59"/>
    </location>
</feature>
<feature type="domain" description="NodB homology" evidence="5">
    <location>
        <begin position="265"/>
        <end position="442"/>
    </location>
</feature>